<evidence type="ECO:0000259" key="2">
    <source>
        <dbReference type="Pfam" id="PF13828"/>
    </source>
</evidence>
<keyword evidence="1" id="KW-0472">Membrane</keyword>
<feature type="domain" description="DUF4190" evidence="2">
    <location>
        <begin position="56"/>
        <end position="112"/>
    </location>
</feature>
<gene>
    <name evidence="3" type="ORF">MPRG_04820</name>
</gene>
<feature type="transmembrane region" description="Helical" evidence="1">
    <location>
        <begin position="66"/>
        <end position="84"/>
    </location>
</feature>
<sequence>MDIMTEYADRPENPCSTTGYPPLQCSDRTAPVTTPKNGTGTASFVVAVMALLADAVALALGTGWPIFGGAILGVVAVATGFVALKRVRRGEADKKSFAITGVVLGSLAIAAGFALAYLTFLVLMLMKWVETVV</sequence>
<dbReference type="EMBL" id="BLKX01000001">
    <property type="protein sequence ID" value="GFG77206.1"/>
    <property type="molecule type" value="Genomic_DNA"/>
</dbReference>
<comment type="caution">
    <text evidence="3">The sequence shown here is derived from an EMBL/GenBank/DDBJ whole genome shotgun (WGS) entry which is preliminary data.</text>
</comment>
<dbReference type="Proteomes" id="UP000465240">
    <property type="component" value="Unassembled WGS sequence"/>
</dbReference>
<feature type="transmembrane region" description="Helical" evidence="1">
    <location>
        <begin position="96"/>
        <end position="126"/>
    </location>
</feature>
<evidence type="ECO:0000256" key="1">
    <source>
        <dbReference type="SAM" id="Phobius"/>
    </source>
</evidence>
<evidence type="ECO:0000313" key="4">
    <source>
        <dbReference type="Proteomes" id="UP000465240"/>
    </source>
</evidence>
<dbReference type="RefSeq" id="WP_120791681.1">
    <property type="nucleotide sequence ID" value="NZ_BLKX01000001.1"/>
</dbReference>
<keyword evidence="4" id="KW-1185">Reference proteome</keyword>
<dbReference type="InterPro" id="IPR025241">
    <property type="entry name" value="DUF4190"/>
</dbReference>
<keyword evidence="1" id="KW-1133">Transmembrane helix</keyword>
<protein>
    <recommendedName>
        <fullName evidence="2">DUF4190 domain-containing protein</fullName>
    </recommendedName>
</protein>
<evidence type="ECO:0000313" key="3">
    <source>
        <dbReference type="EMBL" id="GFG77206.1"/>
    </source>
</evidence>
<reference evidence="3 4" key="1">
    <citation type="journal article" date="2019" name="Emerg. Microbes Infect.">
        <title>Comprehensive subspecies identification of 175 nontuberculous mycobacteria species based on 7547 genomic profiles.</title>
        <authorList>
            <person name="Matsumoto Y."/>
            <person name="Kinjo T."/>
            <person name="Motooka D."/>
            <person name="Nabeya D."/>
            <person name="Jung N."/>
            <person name="Uechi K."/>
            <person name="Horii T."/>
            <person name="Iida T."/>
            <person name="Fujita J."/>
            <person name="Nakamura S."/>
        </authorList>
    </citation>
    <scope>NUCLEOTIDE SEQUENCE [LARGE SCALE GENOMIC DNA]</scope>
    <source>
        <strain evidence="3 4">JCM 18565</strain>
    </source>
</reference>
<name>A0ABQ1BYL1_9MYCO</name>
<keyword evidence="1" id="KW-0812">Transmembrane</keyword>
<proteinExistence type="predicted"/>
<dbReference type="Pfam" id="PF13828">
    <property type="entry name" value="DUF4190"/>
    <property type="match status" value="1"/>
</dbReference>
<accession>A0ABQ1BYL1</accession>
<feature type="transmembrane region" description="Helical" evidence="1">
    <location>
        <begin position="42"/>
        <end position="60"/>
    </location>
</feature>
<organism evidence="3 4">
    <name type="scientific">Mycobacterium paragordonae</name>
    <dbReference type="NCBI Taxonomy" id="1389713"/>
    <lineage>
        <taxon>Bacteria</taxon>
        <taxon>Bacillati</taxon>
        <taxon>Actinomycetota</taxon>
        <taxon>Actinomycetes</taxon>
        <taxon>Mycobacteriales</taxon>
        <taxon>Mycobacteriaceae</taxon>
        <taxon>Mycobacterium</taxon>
    </lineage>
</organism>